<organism evidence="2 3">
    <name type="scientific">Nitrospirillum iridis</name>
    <dbReference type="NCBI Taxonomy" id="765888"/>
    <lineage>
        <taxon>Bacteria</taxon>
        <taxon>Pseudomonadati</taxon>
        <taxon>Pseudomonadota</taxon>
        <taxon>Alphaproteobacteria</taxon>
        <taxon>Rhodospirillales</taxon>
        <taxon>Azospirillaceae</taxon>
        <taxon>Nitrospirillum</taxon>
    </lineage>
</organism>
<evidence type="ECO:0000256" key="1">
    <source>
        <dbReference type="SAM" id="Phobius"/>
    </source>
</evidence>
<accession>A0A7X0EI46</accession>
<name>A0A7X0EI46_9PROT</name>
<keyword evidence="1" id="KW-1133">Transmembrane helix</keyword>
<dbReference type="Proteomes" id="UP000539175">
    <property type="component" value="Unassembled WGS sequence"/>
</dbReference>
<reference evidence="2 3" key="1">
    <citation type="submission" date="2020-08" db="EMBL/GenBank/DDBJ databases">
        <title>Genomic Encyclopedia of Type Strains, Phase IV (KMG-IV): sequencing the most valuable type-strain genomes for metagenomic binning, comparative biology and taxonomic classification.</title>
        <authorList>
            <person name="Goeker M."/>
        </authorList>
    </citation>
    <scope>NUCLEOTIDE SEQUENCE [LARGE SCALE GENOMIC DNA]</scope>
    <source>
        <strain evidence="2 3">DSM 22198</strain>
    </source>
</reference>
<proteinExistence type="predicted"/>
<dbReference type="AlphaFoldDB" id="A0A7X0EI46"/>
<dbReference type="EMBL" id="JACIIZ010000034">
    <property type="protein sequence ID" value="MBB6255389.1"/>
    <property type="molecule type" value="Genomic_DNA"/>
</dbReference>
<dbReference type="RefSeq" id="WP_184807899.1">
    <property type="nucleotide sequence ID" value="NZ_JACIIZ010000034.1"/>
</dbReference>
<comment type="caution">
    <text evidence="2">The sequence shown here is derived from an EMBL/GenBank/DDBJ whole genome shotgun (WGS) entry which is preliminary data.</text>
</comment>
<keyword evidence="1" id="KW-0472">Membrane</keyword>
<gene>
    <name evidence="2" type="ORF">FHS74_005988</name>
</gene>
<feature type="transmembrane region" description="Helical" evidence="1">
    <location>
        <begin position="94"/>
        <end position="118"/>
    </location>
</feature>
<feature type="transmembrane region" description="Helical" evidence="1">
    <location>
        <begin position="9"/>
        <end position="34"/>
    </location>
</feature>
<evidence type="ECO:0000313" key="3">
    <source>
        <dbReference type="Proteomes" id="UP000539175"/>
    </source>
</evidence>
<protein>
    <submittedName>
        <fullName evidence="2">Uncharacterized protein</fullName>
    </submittedName>
</protein>
<evidence type="ECO:0000313" key="2">
    <source>
        <dbReference type="EMBL" id="MBB6255389.1"/>
    </source>
</evidence>
<keyword evidence="3" id="KW-1185">Reference proteome</keyword>
<sequence length="176" mass="19790">MTDDQRRYIVVETAVGVLISAAVSVLFVFIVFGGQNVVPLAGHVGVAFDSLPQSFMIVLMSILMPTFLTRRRLRFRTYLRMNERKRISLPRNALIRSLALAVPAAIVCWLFHVTILPIVSAPEWNFFSLLFYKAIYGALLSLIFSPVAIYMVDLPWKSGEPFARRQAVASNRTGLL</sequence>
<feature type="transmembrane region" description="Helical" evidence="1">
    <location>
        <begin position="130"/>
        <end position="152"/>
    </location>
</feature>
<feature type="transmembrane region" description="Helical" evidence="1">
    <location>
        <begin position="54"/>
        <end position="73"/>
    </location>
</feature>
<keyword evidence="1" id="KW-0812">Transmembrane</keyword>